<comment type="caution">
    <text evidence="1">The sequence shown here is derived from an EMBL/GenBank/DDBJ whole genome shotgun (WGS) entry which is preliminary data.</text>
</comment>
<name>A0A3M7Q8K0_BRAPC</name>
<gene>
    <name evidence="1" type="ORF">BpHYR1_031217</name>
</gene>
<evidence type="ECO:0000313" key="2">
    <source>
        <dbReference type="Proteomes" id="UP000276133"/>
    </source>
</evidence>
<accession>A0A3M7Q8K0</accession>
<protein>
    <submittedName>
        <fullName evidence="1">Uncharacterized protein</fullName>
    </submittedName>
</protein>
<evidence type="ECO:0000313" key="1">
    <source>
        <dbReference type="EMBL" id="RNA07736.1"/>
    </source>
</evidence>
<keyword evidence="2" id="KW-1185">Reference proteome</keyword>
<dbReference type="EMBL" id="REGN01006952">
    <property type="protein sequence ID" value="RNA07736.1"/>
    <property type="molecule type" value="Genomic_DNA"/>
</dbReference>
<dbReference type="AlphaFoldDB" id="A0A3M7Q8K0"/>
<reference evidence="1 2" key="1">
    <citation type="journal article" date="2018" name="Sci. Rep.">
        <title>Genomic signatures of local adaptation to the degree of environmental predictability in rotifers.</title>
        <authorList>
            <person name="Franch-Gras L."/>
            <person name="Hahn C."/>
            <person name="Garcia-Roger E.M."/>
            <person name="Carmona M.J."/>
            <person name="Serra M."/>
            <person name="Gomez A."/>
        </authorList>
    </citation>
    <scope>NUCLEOTIDE SEQUENCE [LARGE SCALE GENOMIC DNA]</scope>
    <source>
        <strain evidence="1">HYR1</strain>
    </source>
</reference>
<sequence length="164" mass="19434">MNKNKLKLRIKGTERNEKARILNENFSQVFTSGSSCPIPIYALSTKSVKILSMDLDTFSIDDVLRYIDILKPKKSQGLDNPSKMIIKSYHRSLATRYLLFEFNSLYYFIHEAEIGEYELYFLLKEIFLNTIYQFQFDGLMRIHNILLWNASNIFKQMFLDYLKT</sequence>
<organism evidence="1 2">
    <name type="scientific">Brachionus plicatilis</name>
    <name type="common">Marine rotifer</name>
    <name type="synonym">Brachionus muelleri</name>
    <dbReference type="NCBI Taxonomy" id="10195"/>
    <lineage>
        <taxon>Eukaryota</taxon>
        <taxon>Metazoa</taxon>
        <taxon>Spiralia</taxon>
        <taxon>Gnathifera</taxon>
        <taxon>Rotifera</taxon>
        <taxon>Eurotatoria</taxon>
        <taxon>Monogononta</taxon>
        <taxon>Pseudotrocha</taxon>
        <taxon>Ploima</taxon>
        <taxon>Brachionidae</taxon>
        <taxon>Brachionus</taxon>
    </lineage>
</organism>
<dbReference type="Proteomes" id="UP000276133">
    <property type="component" value="Unassembled WGS sequence"/>
</dbReference>
<proteinExistence type="predicted"/>